<proteinExistence type="predicted"/>
<dbReference type="OrthoDB" id="1898821at2759"/>
<comment type="subcellular location">
    <subcellularLocation>
        <location evidence="1">Nucleus</location>
    </subcellularLocation>
</comment>
<dbReference type="InterPro" id="IPR011989">
    <property type="entry name" value="ARM-like"/>
</dbReference>
<dbReference type="PANTHER" id="PTHR14978">
    <property type="entry name" value="BETA-CATENIN-LIKE PROTEIN 1 NUCLEAR ASSOCIATED PROTEIN"/>
    <property type="match status" value="1"/>
</dbReference>
<dbReference type="SUPFAM" id="SSF48371">
    <property type="entry name" value="ARM repeat"/>
    <property type="match status" value="1"/>
</dbReference>
<keyword evidence="2" id="KW-0597">Phosphoprotein</keyword>
<feature type="region of interest" description="Disordered" evidence="6">
    <location>
        <begin position="116"/>
        <end position="137"/>
    </location>
</feature>
<accession>A0A167YT51</accession>
<evidence type="ECO:0000313" key="9">
    <source>
        <dbReference type="Proteomes" id="UP000076874"/>
    </source>
</evidence>
<dbReference type="InterPro" id="IPR016024">
    <property type="entry name" value="ARM-type_fold"/>
</dbReference>
<dbReference type="PANTHER" id="PTHR14978:SF0">
    <property type="entry name" value="BETA-CATENIN-LIKE PROTEIN 1"/>
    <property type="match status" value="1"/>
</dbReference>
<protein>
    <submittedName>
        <fullName evidence="8">DUF1716 domain containing protein</fullName>
    </submittedName>
</protein>
<organism evidence="8 9">
    <name type="scientific">Niveomyces insectorum RCEF 264</name>
    <dbReference type="NCBI Taxonomy" id="1081102"/>
    <lineage>
        <taxon>Eukaryota</taxon>
        <taxon>Fungi</taxon>
        <taxon>Dikarya</taxon>
        <taxon>Ascomycota</taxon>
        <taxon>Pezizomycotina</taxon>
        <taxon>Sordariomycetes</taxon>
        <taxon>Hypocreomycetidae</taxon>
        <taxon>Hypocreales</taxon>
        <taxon>Cordycipitaceae</taxon>
        <taxon>Niveomyces</taxon>
    </lineage>
</organism>
<dbReference type="Proteomes" id="UP000076874">
    <property type="component" value="Unassembled WGS sequence"/>
</dbReference>
<dbReference type="InterPro" id="IPR013180">
    <property type="entry name" value="CTNNBL1_N"/>
</dbReference>
<evidence type="ECO:0000259" key="7">
    <source>
        <dbReference type="SMART" id="SM01156"/>
    </source>
</evidence>
<dbReference type="GO" id="GO:0005681">
    <property type="term" value="C:spliceosomal complex"/>
    <property type="evidence" value="ECO:0007669"/>
    <property type="project" value="TreeGrafter"/>
</dbReference>
<dbReference type="SMART" id="SM01156">
    <property type="entry name" value="DUF1716"/>
    <property type="match status" value="1"/>
</dbReference>
<dbReference type="EMBL" id="AZHD01000002">
    <property type="protein sequence ID" value="OAA66656.1"/>
    <property type="molecule type" value="Genomic_DNA"/>
</dbReference>
<evidence type="ECO:0000256" key="4">
    <source>
        <dbReference type="ARBA" id="ARBA00023054"/>
    </source>
</evidence>
<reference evidence="8 9" key="1">
    <citation type="journal article" date="2016" name="Genome Biol. Evol.">
        <title>Divergent and convergent evolution of fungal pathogenicity.</title>
        <authorList>
            <person name="Shang Y."/>
            <person name="Xiao G."/>
            <person name="Zheng P."/>
            <person name="Cen K."/>
            <person name="Zhan S."/>
            <person name="Wang C."/>
        </authorList>
    </citation>
    <scope>NUCLEOTIDE SEQUENCE [LARGE SCALE GENOMIC DNA]</scope>
    <source>
        <strain evidence="8 9">RCEF 264</strain>
    </source>
</reference>
<feature type="region of interest" description="Disordered" evidence="6">
    <location>
        <begin position="399"/>
        <end position="420"/>
    </location>
</feature>
<evidence type="ECO:0000256" key="2">
    <source>
        <dbReference type="ARBA" id="ARBA00022553"/>
    </source>
</evidence>
<evidence type="ECO:0000256" key="6">
    <source>
        <dbReference type="SAM" id="MobiDB-lite"/>
    </source>
</evidence>
<dbReference type="InterPro" id="IPR039678">
    <property type="entry name" value="CTNNBL1"/>
</dbReference>
<dbReference type="Gene3D" id="1.25.10.10">
    <property type="entry name" value="Leucine-rich Repeat Variant"/>
    <property type="match status" value="1"/>
</dbReference>
<keyword evidence="9" id="KW-1185">Reference proteome</keyword>
<comment type="caution">
    <text evidence="8">The sequence shown here is derived from an EMBL/GenBank/DDBJ whole genome shotgun (WGS) entry which is preliminary data.</text>
</comment>
<evidence type="ECO:0000256" key="1">
    <source>
        <dbReference type="ARBA" id="ARBA00004123"/>
    </source>
</evidence>
<keyword evidence="5" id="KW-0539">Nucleus</keyword>
<evidence type="ECO:0000313" key="8">
    <source>
        <dbReference type="EMBL" id="OAA66656.1"/>
    </source>
</evidence>
<feature type="domain" description="Beta-catenin-like protein 1 N-terminal" evidence="7">
    <location>
        <begin position="106"/>
        <end position="227"/>
    </location>
</feature>
<keyword evidence="4" id="KW-0175">Coiled coil</keyword>
<sequence length="687" mass="75060">MTSIDDLFKQSGVPSKRKPEPLRDPNQAYKSVRLSANGSSARRARVEEDDDNDVEAGPARPPSNGQNDGDDGDYGPAPPPDYEDEEEEDAGDDEEGRFFGGGISKAEASVLKYVEGQDAGSSGGSGGARRTDAAEGPTNETYDAAWLRRTALNFEKRINRNAELRARYETEPTRFIGSEADLDADIKALSILGEHPALYPECARLGTVASLVGLLAHDNTDIAISAIEIIGELTDEDVDATDDQWTALVDALLDADLVGLLVSNLGRLDEDADEADRTGVYYALGIVENLCASQSSTRAAEALGGHDGLVRWLLQRVQRAEPAVTQNKQYAAEILAILAQASAANRARMVDELNTIDTLLQLVAAYRRRDPEKGGLEEEYMENLFEALTYLVDDDDVGVETDAGRDGDKKTKKGRDTEIDGGVAPSLGKAKFVEAEGVELCLLMLKEGKKSRAPALRLLDHAVSGIAAGDVCRRVVDAGGLKPTFTLFMRGDENTKKHKNKKHDKTQQQRLHAGATAEHLVAVFASMLRLLPAEAPERIRLLAKFVERDYEKVDQLVALRREYDARVAVVDREMEDEGRGRTYAAALADGDGDGGDNDEKAALAAERLARRLEAGLFTLQNVDIILAWLVAEDDGARRKIQAVLADRDETFAVLRQSLQERRDELDLNVIEGRDMRDVLTALMEFLQ</sequence>
<keyword evidence="3" id="KW-0677">Repeat</keyword>
<gene>
    <name evidence="8" type="ORF">SPI_01232</name>
</gene>
<dbReference type="AlphaFoldDB" id="A0A167YT51"/>
<evidence type="ECO:0000256" key="3">
    <source>
        <dbReference type="ARBA" id="ARBA00022737"/>
    </source>
</evidence>
<feature type="compositionally biased region" description="Basic and acidic residues" evidence="6">
    <location>
        <begin position="402"/>
        <end position="418"/>
    </location>
</feature>
<dbReference type="Pfam" id="PF08216">
    <property type="entry name" value="CTNNBL"/>
    <property type="match status" value="2"/>
</dbReference>
<name>A0A167YT51_9HYPO</name>
<feature type="compositionally biased region" description="Acidic residues" evidence="6">
    <location>
        <begin position="81"/>
        <end position="95"/>
    </location>
</feature>
<feature type="region of interest" description="Disordered" evidence="6">
    <location>
        <begin position="1"/>
        <end position="100"/>
    </location>
</feature>
<evidence type="ECO:0000256" key="5">
    <source>
        <dbReference type="ARBA" id="ARBA00023242"/>
    </source>
</evidence>
<dbReference type="STRING" id="1081102.A0A167YT51"/>